<evidence type="ECO:0000313" key="2">
    <source>
        <dbReference type="Proteomes" id="UP000708208"/>
    </source>
</evidence>
<dbReference type="EMBL" id="CAJVCH010394652">
    <property type="protein sequence ID" value="CAG7817457.1"/>
    <property type="molecule type" value="Genomic_DNA"/>
</dbReference>
<comment type="caution">
    <text evidence="1">The sequence shown here is derived from an EMBL/GenBank/DDBJ whole genome shotgun (WGS) entry which is preliminary data.</text>
</comment>
<protein>
    <submittedName>
        <fullName evidence="1">Uncharacterized protein</fullName>
    </submittedName>
</protein>
<reference evidence="1" key="1">
    <citation type="submission" date="2021-06" db="EMBL/GenBank/DDBJ databases">
        <authorList>
            <person name="Hodson N. C."/>
            <person name="Mongue J. A."/>
            <person name="Jaron S. K."/>
        </authorList>
    </citation>
    <scope>NUCLEOTIDE SEQUENCE</scope>
</reference>
<gene>
    <name evidence="1" type="ORF">AFUS01_LOCUS28026</name>
</gene>
<keyword evidence="2" id="KW-1185">Reference proteome</keyword>
<organism evidence="1 2">
    <name type="scientific">Allacma fusca</name>
    <dbReference type="NCBI Taxonomy" id="39272"/>
    <lineage>
        <taxon>Eukaryota</taxon>
        <taxon>Metazoa</taxon>
        <taxon>Ecdysozoa</taxon>
        <taxon>Arthropoda</taxon>
        <taxon>Hexapoda</taxon>
        <taxon>Collembola</taxon>
        <taxon>Symphypleona</taxon>
        <taxon>Sminthuridae</taxon>
        <taxon>Allacma</taxon>
    </lineage>
</organism>
<sequence length="29" mass="3222">QKSSGKIFGLLIIVSAPFPRSPESNHVRR</sequence>
<evidence type="ECO:0000313" key="1">
    <source>
        <dbReference type="EMBL" id="CAG7817457.1"/>
    </source>
</evidence>
<dbReference type="Proteomes" id="UP000708208">
    <property type="component" value="Unassembled WGS sequence"/>
</dbReference>
<feature type="non-terminal residue" evidence="1">
    <location>
        <position position="1"/>
    </location>
</feature>
<proteinExistence type="predicted"/>
<dbReference type="AlphaFoldDB" id="A0A8J2KQJ5"/>
<name>A0A8J2KQJ5_9HEXA</name>
<accession>A0A8J2KQJ5</accession>